<keyword evidence="1" id="KW-0732">Signal</keyword>
<evidence type="ECO:0000256" key="1">
    <source>
        <dbReference type="SAM" id="SignalP"/>
    </source>
</evidence>
<accession>A0A5A9W8S3</accession>
<dbReference type="Gene3D" id="3.40.250.10">
    <property type="entry name" value="Rhodanese-like domain"/>
    <property type="match status" value="1"/>
</dbReference>
<dbReference type="InterPro" id="IPR036873">
    <property type="entry name" value="Rhodanese-like_dom_sf"/>
</dbReference>
<feature type="signal peptide" evidence="1">
    <location>
        <begin position="1"/>
        <end position="33"/>
    </location>
</feature>
<dbReference type="InterPro" id="IPR001763">
    <property type="entry name" value="Rhodanese-like_dom"/>
</dbReference>
<feature type="domain" description="Rhodanese" evidence="2">
    <location>
        <begin position="130"/>
        <end position="199"/>
    </location>
</feature>
<dbReference type="AlphaFoldDB" id="A0A5A9W8S3"/>
<reference evidence="3 4" key="1">
    <citation type="submission" date="2019-03" db="EMBL/GenBank/DDBJ databases">
        <title>Nitrincola sp. nov. isolated from an Indian soda lake.</title>
        <authorList>
            <person name="Joshi A."/>
            <person name="Thite S.V."/>
            <person name="Joseph N."/>
            <person name="Dhotre D."/>
            <person name="Moorthy M."/>
            <person name="Shouche Y.S."/>
        </authorList>
    </citation>
    <scope>NUCLEOTIDE SEQUENCE [LARGE SCALE GENOMIC DNA]</scope>
    <source>
        <strain evidence="3 4">MEB193</strain>
    </source>
</reference>
<dbReference type="EMBL" id="SMRS01000001">
    <property type="protein sequence ID" value="KAA0876399.1"/>
    <property type="molecule type" value="Genomic_DNA"/>
</dbReference>
<sequence>MPEFQAGLTFRSRSGFSFALVLVLALGSSQVDAIQQAKAEVLNPTDLSGVPHFSAEGYRIGFYRSPTPEQAEGGQRIELDALQALLLERPDTTLIDVQPTTWREGIFIYPEGRQTLPGSTWLPNVGWGESEEHWQEYFAKHLYRLSQGQRDHPIVIYCTADCWMSWNAVKRAANWGYTQLFWYSEGSDGWYEAGLPWVKVDPEPWSAEDFLNATGVIP</sequence>
<dbReference type="SUPFAM" id="SSF52821">
    <property type="entry name" value="Rhodanese/Cell cycle control phosphatase"/>
    <property type="match status" value="1"/>
</dbReference>
<comment type="caution">
    <text evidence="3">The sequence shown here is derived from an EMBL/GenBank/DDBJ whole genome shotgun (WGS) entry which is preliminary data.</text>
</comment>
<dbReference type="PROSITE" id="PS50206">
    <property type="entry name" value="RHODANESE_3"/>
    <property type="match status" value="1"/>
</dbReference>
<evidence type="ECO:0000313" key="3">
    <source>
        <dbReference type="EMBL" id="KAA0876399.1"/>
    </source>
</evidence>
<dbReference type="Proteomes" id="UP000325302">
    <property type="component" value="Unassembled WGS sequence"/>
</dbReference>
<dbReference type="OrthoDB" id="176845at2"/>
<proteinExistence type="predicted"/>
<dbReference type="CDD" id="cd00158">
    <property type="entry name" value="RHOD"/>
    <property type="match status" value="1"/>
</dbReference>
<dbReference type="Pfam" id="PF00581">
    <property type="entry name" value="Rhodanese"/>
    <property type="match status" value="1"/>
</dbReference>
<dbReference type="NCBIfam" id="TIGR03865">
    <property type="entry name" value="PQQ_CXXCW"/>
    <property type="match status" value="1"/>
</dbReference>
<feature type="chain" id="PRO_5022762826" description="Rhodanese domain-containing protein" evidence="1">
    <location>
        <begin position="34"/>
        <end position="218"/>
    </location>
</feature>
<dbReference type="InterPro" id="IPR022376">
    <property type="entry name" value="PQQ_CXXCW"/>
</dbReference>
<name>A0A5A9W8S3_9GAMM</name>
<dbReference type="RefSeq" id="WP_149389648.1">
    <property type="nucleotide sequence ID" value="NZ_SMRS01000001.1"/>
</dbReference>
<protein>
    <recommendedName>
        <fullName evidence="2">Rhodanese domain-containing protein</fullName>
    </recommendedName>
</protein>
<evidence type="ECO:0000259" key="2">
    <source>
        <dbReference type="PROSITE" id="PS50206"/>
    </source>
</evidence>
<organism evidence="3 4">
    <name type="scientific">Nitrincola tapanii</name>
    <dbReference type="NCBI Taxonomy" id="1708751"/>
    <lineage>
        <taxon>Bacteria</taxon>
        <taxon>Pseudomonadati</taxon>
        <taxon>Pseudomonadota</taxon>
        <taxon>Gammaproteobacteria</taxon>
        <taxon>Oceanospirillales</taxon>
        <taxon>Oceanospirillaceae</taxon>
        <taxon>Nitrincola</taxon>
    </lineage>
</organism>
<evidence type="ECO:0000313" key="4">
    <source>
        <dbReference type="Proteomes" id="UP000325302"/>
    </source>
</evidence>
<gene>
    <name evidence="3" type="ORF">E1H14_01355</name>
</gene>
<keyword evidence="4" id="KW-1185">Reference proteome</keyword>